<comment type="caution">
    <text evidence="1">The sequence shown here is derived from an EMBL/GenBank/DDBJ whole genome shotgun (WGS) entry which is preliminary data.</text>
</comment>
<evidence type="ECO:0000313" key="2">
    <source>
        <dbReference type="Proteomes" id="UP000602395"/>
    </source>
</evidence>
<evidence type="ECO:0000313" key="1">
    <source>
        <dbReference type="EMBL" id="MBD1319995.1"/>
    </source>
</evidence>
<reference evidence="1 2" key="1">
    <citation type="submission" date="2020-09" db="EMBL/GenBank/DDBJ databases">
        <title>Novel species in genus Gordonia.</title>
        <authorList>
            <person name="Zhang G."/>
        </authorList>
    </citation>
    <scope>NUCLEOTIDE SEQUENCE [LARGE SCALE GENOMIC DNA]</scope>
    <source>
        <strain evidence="1 2">ON-33</strain>
    </source>
</reference>
<organism evidence="1 2">
    <name type="scientific">Gordonia hankookensis</name>
    <dbReference type="NCBI Taxonomy" id="589403"/>
    <lineage>
        <taxon>Bacteria</taxon>
        <taxon>Bacillati</taxon>
        <taxon>Actinomycetota</taxon>
        <taxon>Actinomycetes</taxon>
        <taxon>Mycobacteriales</taxon>
        <taxon>Gordoniaceae</taxon>
        <taxon>Gordonia</taxon>
    </lineage>
</organism>
<gene>
    <name evidence="1" type="ORF">IDF66_10385</name>
</gene>
<accession>A0ABR7WBJ9</accession>
<dbReference type="EMBL" id="JACWMS010000002">
    <property type="protein sequence ID" value="MBD1319995.1"/>
    <property type="molecule type" value="Genomic_DNA"/>
</dbReference>
<name>A0ABR7WBJ9_9ACTN</name>
<dbReference type="RefSeq" id="WP_190266773.1">
    <property type="nucleotide sequence ID" value="NZ_BAABAD010000004.1"/>
</dbReference>
<keyword evidence="2" id="KW-1185">Reference proteome</keyword>
<proteinExistence type="predicted"/>
<evidence type="ECO:0008006" key="3">
    <source>
        <dbReference type="Google" id="ProtNLM"/>
    </source>
</evidence>
<protein>
    <recommendedName>
        <fullName evidence="3">Secreted protein</fullName>
    </recommendedName>
</protein>
<sequence>MSLLVSIRLLAALVVYSTGGWDVLLVGRGRTAGRVASERSEAAYRDPRVGMSCWSGGDVLLVSIRLLAALVVYSTGGGDVLLVE</sequence>
<dbReference type="Proteomes" id="UP000602395">
    <property type="component" value="Unassembled WGS sequence"/>
</dbReference>